<evidence type="ECO:0000256" key="12">
    <source>
        <dbReference type="SAM" id="SignalP"/>
    </source>
</evidence>
<feature type="signal peptide" evidence="12">
    <location>
        <begin position="1"/>
        <end position="25"/>
    </location>
</feature>
<dbReference type="InterPro" id="IPR039426">
    <property type="entry name" value="TonB-dep_rcpt-like"/>
</dbReference>
<dbReference type="EMBL" id="SAYW01000001">
    <property type="protein sequence ID" value="RWU10796.1"/>
    <property type="molecule type" value="Genomic_DNA"/>
</dbReference>
<evidence type="ECO:0000313" key="14">
    <source>
        <dbReference type="EMBL" id="RWU10796.1"/>
    </source>
</evidence>
<dbReference type="SUPFAM" id="SSF56935">
    <property type="entry name" value="Porins"/>
    <property type="match status" value="1"/>
</dbReference>
<evidence type="ECO:0000256" key="2">
    <source>
        <dbReference type="ARBA" id="ARBA00022448"/>
    </source>
</evidence>
<feature type="domain" description="Secretin/TonB short N-terminal" evidence="13">
    <location>
        <begin position="55"/>
        <end position="107"/>
    </location>
</feature>
<keyword evidence="12" id="KW-0732">Signal</keyword>
<gene>
    <name evidence="14" type="ORF">DPV69_05555</name>
</gene>
<evidence type="ECO:0000256" key="11">
    <source>
        <dbReference type="RuleBase" id="RU003357"/>
    </source>
</evidence>
<dbReference type="Pfam" id="PF13715">
    <property type="entry name" value="CarbopepD_reg_2"/>
    <property type="match status" value="1"/>
</dbReference>
<dbReference type="GO" id="GO:0006826">
    <property type="term" value="P:iron ion transport"/>
    <property type="evidence" value="ECO:0007669"/>
    <property type="project" value="UniProtKB-KW"/>
</dbReference>
<dbReference type="OrthoDB" id="9768177at2"/>
<evidence type="ECO:0000256" key="3">
    <source>
        <dbReference type="ARBA" id="ARBA00022452"/>
    </source>
</evidence>
<dbReference type="SUPFAM" id="SSF49464">
    <property type="entry name" value="Carboxypeptidase regulatory domain-like"/>
    <property type="match status" value="1"/>
</dbReference>
<dbReference type="Proteomes" id="UP000284120">
    <property type="component" value="Unassembled WGS sequence"/>
</dbReference>
<dbReference type="Gene3D" id="2.170.130.10">
    <property type="entry name" value="TonB-dependent receptor, plug domain"/>
    <property type="match status" value="1"/>
</dbReference>
<comment type="caution">
    <text evidence="14">The sequence shown here is derived from an EMBL/GenBank/DDBJ whole genome shotgun (WGS) entry which is preliminary data.</text>
</comment>
<keyword evidence="15" id="KW-1185">Reference proteome</keyword>
<dbReference type="Gene3D" id="2.40.170.20">
    <property type="entry name" value="TonB-dependent receptor, beta-barrel domain"/>
    <property type="match status" value="1"/>
</dbReference>
<keyword evidence="5 10" id="KW-0812">Transmembrane</keyword>
<dbReference type="SMART" id="SM00965">
    <property type="entry name" value="STN"/>
    <property type="match status" value="1"/>
</dbReference>
<keyword evidence="2 10" id="KW-0813">Transport</keyword>
<dbReference type="RefSeq" id="WP_113646277.1">
    <property type="nucleotide sequence ID" value="NZ_QMHN01000001.1"/>
</dbReference>
<comment type="subcellular location">
    <subcellularLocation>
        <location evidence="1 10">Cell outer membrane</location>
        <topology evidence="1 10">Multi-pass membrane protein</topology>
    </subcellularLocation>
</comment>
<dbReference type="Pfam" id="PF07660">
    <property type="entry name" value="STN"/>
    <property type="match status" value="1"/>
</dbReference>
<dbReference type="InterPro" id="IPR000531">
    <property type="entry name" value="Beta-barrel_TonB"/>
</dbReference>
<dbReference type="GO" id="GO:0009279">
    <property type="term" value="C:cell outer membrane"/>
    <property type="evidence" value="ECO:0007669"/>
    <property type="project" value="UniProtKB-SubCell"/>
</dbReference>
<feature type="chain" id="PRO_5019246092" evidence="12">
    <location>
        <begin position="26"/>
        <end position="1140"/>
    </location>
</feature>
<dbReference type="Gene3D" id="3.55.50.30">
    <property type="match status" value="1"/>
</dbReference>
<protein>
    <submittedName>
        <fullName evidence="14">SusC/RagA family TonB-linked outer membrane protein</fullName>
    </submittedName>
</protein>
<evidence type="ECO:0000256" key="6">
    <source>
        <dbReference type="ARBA" id="ARBA00023004"/>
    </source>
</evidence>
<dbReference type="AlphaFoldDB" id="A0A451GD71"/>
<name>A0A451GD71_9SPHI</name>
<accession>A0A451GD71</accession>
<evidence type="ECO:0000256" key="8">
    <source>
        <dbReference type="ARBA" id="ARBA00023136"/>
    </source>
</evidence>
<keyword evidence="3 10" id="KW-1134">Transmembrane beta strand</keyword>
<dbReference type="Gene3D" id="2.60.40.1120">
    <property type="entry name" value="Carboxypeptidase-like, regulatory domain"/>
    <property type="match status" value="1"/>
</dbReference>
<evidence type="ECO:0000313" key="15">
    <source>
        <dbReference type="Proteomes" id="UP000284120"/>
    </source>
</evidence>
<keyword evidence="6" id="KW-0408">Iron</keyword>
<evidence type="ECO:0000259" key="13">
    <source>
        <dbReference type="SMART" id="SM00965"/>
    </source>
</evidence>
<dbReference type="NCBIfam" id="TIGR04056">
    <property type="entry name" value="OMP_RagA_SusC"/>
    <property type="match status" value="1"/>
</dbReference>
<keyword evidence="4" id="KW-0406">Ion transport</keyword>
<dbReference type="InterPro" id="IPR023996">
    <property type="entry name" value="TonB-dep_OMP_SusC/RagA"/>
</dbReference>
<dbReference type="NCBIfam" id="TIGR04057">
    <property type="entry name" value="SusC_RagA_signa"/>
    <property type="match status" value="1"/>
</dbReference>
<dbReference type="InterPro" id="IPR037066">
    <property type="entry name" value="Plug_dom_sf"/>
</dbReference>
<dbReference type="InterPro" id="IPR011662">
    <property type="entry name" value="Secretin/TonB_short_N"/>
</dbReference>
<proteinExistence type="inferred from homology"/>
<dbReference type="Pfam" id="PF00593">
    <property type="entry name" value="TonB_dep_Rec_b-barrel"/>
    <property type="match status" value="1"/>
</dbReference>
<sequence>MKHLYYFLVLLMIGGQLVVATNTHAQSPTEVKITLRLQKQSLKATLSNIQKSSGIQVVFNEQLVKDYDNISINVSNTPVSQVLTQVLKDTQLKYIYQANKIVIIGKETSATAQELYITGKVVDETGEALPGANVKLLELNRNAISNSEGAFRIAAQAGSYTLEVSYISYQTKRIQNVKAGGDALTIELSGQEQALNNVVITALGIKREEKSLGYAVTKIDGEEISKTVPNNWVNALSGKVPGLNITKAGAGPGGTVRITLRGQNSLDLDKGEPLVVIDGVPVVSGMVGNNGLSYGATGNTETPVDYGNALSDINPEDIKDVTILRGPSAAALYGSRAASGAILITTKSNTDKNDKLGVAFNSSVTFDEVLRYPDFQYEYGAGNAINTYFSYGASPDGPSTNSTRSFGPAFAGQSYYQYDPVTKTTGTTRTPWVADKNYVKDAFVTGVTYNNSLSLTGGDSKNSIRLAYNDMRNEYILPNTGYVFNRLSFSSNSKLNNLQITTRVNYYHKQSDNLPLSGYNTNSFMYGLMYRSANIPAAWYKDYWDIKDVDQNNKLNSAVDNPYFILYENLNTLDQDRIFGNITATYTFNKKMSLMLRGGIDQNSSFRTTRRPYSSIRFAVGRYQEQSVIVQEQNYDFLYKYDETLFKNIGLSFSAGGSITKNKLKNNITTAERLSAPGIYTLGNAQDRPLVVLSPANKEVQSLYGLAQFNYKTYLFLDVTGRNDWSSTLPKANNSYFYYSVSGSAIINEMFNLSALKPLSYLKLKGSISQVGNDTDPYRTGYYLNPSEFGGSYTNPTTLPGGNNLKPEIITNREVGVDVRFFGSRLGFDFTYYNSNSSNQILTVPNDPATGFTGRIFNAGLINNSGYELAVTASPLSKRSKLQWKTTLTYSSNRSLVKELAPNVSEIIMATGPRGYIKAVVGGAIGDIYASGYLRAPDGQIVHDNNGLPLIDAENFKILGSAVPDFKAGIQNQLSYGRFSLSFLFDGQKGGDIYSFSHSVLAGAGKLKSTLPGRYGGIIGQGVVQNADGSYRKNDIVATPADYYNQMYLRDNAEANIFDASYIKLREVSLEYKFTAKLLQHIGAKSASISVYGRDLLLFTSFPLYDPEIATLNRNRIEPGFETGQFPSTRSIGATIKASF</sequence>
<dbReference type="InterPro" id="IPR012910">
    <property type="entry name" value="Plug_dom"/>
</dbReference>
<dbReference type="InterPro" id="IPR023997">
    <property type="entry name" value="TonB-dep_OMP_SusC/RagA_CS"/>
</dbReference>
<evidence type="ECO:0000256" key="1">
    <source>
        <dbReference type="ARBA" id="ARBA00004571"/>
    </source>
</evidence>
<evidence type="ECO:0000256" key="4">
    <source>
        <dbReference type="ARBA" id="ARBA00022496"/>
    </source>
</evidence>
<evidence type="ECO:0000256" key="5">
    <source>
        <dbReference type="ARBA" id="ARBA00022692"/>
    </source>
</evidence>
<reference evidence="14 15" key="1">
    <citation type="submission" date="2018-06" db="EMBL/GenBank/DDBJ databases">
        <title>Pedobacter endophyticus sp. nov., an endophytic bacterium isolated from a leaf of Triticum aestivum.</title>
        <authorList>
            <person name="Zhang L."/>
        </authorList>
    </citation>
    <scope>NUCLEOTIDE SEQUENCE [LARGE SCALE GENOMIC DNA]</scope>
    <source>
        <strain evidence="14 15">CM134L-2</strain>
    </source>
</reference>
<dbReference type="PROSITE" id="PS52016">
    <property type="entry name" value="TONB_DEPENDENT_REC_3"/>
    <property type="match status" value="1"/>
</dbReference>
<keyword evidence="7 11" id="KW-0798">TonB box</keyword>
<keyword evidence="4" id="KW-0410">Iron transport</keyword>
<dbReference type="Pfam" id="PF07715">
    <property type="entry name" value="Plug"/>
    <property type="match status" value="1"/>
</dbReference>
<keyword evidence="9 10" id="KW-0998">Cell outer membrane</keyword>
<dbReference type="InterPro" id="IPR036942">
    <property type="entry name" value="Beta-barrel_TonB_sf"/>
</dbReference>
<comment type="similarity">
    <text evidence="10 11">Belongs to the TonB-dependent receptor family.</text>
</comment>
<organism evidence="14 15">
    <name type="scientific">Pedobacter chitinilyticus</name>
    <dbReference type="NCBI Taxonomy" id="2233776"/>
    <lineage>
        <taxon>Bacteria</taxon>
        <taxon>Pseudomonadati</taxon>
        <taxon>Bacteroidota</taxon>
        <taxon>Sphingobacteriia</taxon>
        <taxon>Sphingobacteriales</taxon>
        <taxon>Sphingobacteriaceae</taxon>
        <taxon>Pedobacter</taxon>
    </lineage>
</organism>
<evidence type="ECO:0000256" key="9">
    <source>
        <dbReference type="ARBA" id="ARBA00023237"/>
    </source>
</evidence>
<evidence type="ECO:0000256" key="7">
    <source>
        <dbReference type="ARBA" id="ARBA00023077"/>
    </source>
</evidence>
<evidence type="ECO:0000256" key="10">
    <source>
        <dbReference type="PROSITE-ProRule" id="PRU01360"/>
    </source>
</evidence>
<keyword evidence="8 10" id="KW-0472">Membrane</keyword>
<dbReference type="InterPro" id="IPR008969">
    <property type="entry name" value="CarboxyPept-like_regulatory"/>
</dbReference>